<dbReference type="InterPro" id="IPR006544">
    <property type="entry name" value="P-type_TPase_V"/>
</dbReference>
<evidence type="ECO:0000256" key="9">
    <source>
        <dbReference type="ARBA" id="ARBA00022967"/>
    </source>
</evidence>
<dbReference type="AlphaFoldDB" id="W4ILP8"/>
<evidence type="ECO:0000313" key="15">
    <source>
        <dbReference type="EMBL" id="ETW44591.1"/>
    </source>
</evidence>
<dbReference type="Proteomes" id="UP000019114">
    <property type="component" value="Unassembled WGS sequence"/>
</dbReference>
<dbReference type="Gene3D" id="1.20.1110.10">
    <property type="entry name" value="Calcium-transporting ATPase, transmembrane domain"/>
    <property type="match status" value="1"/>
</dbReference>
<dbReference type="SUPFAM" id="SSF81653">
    <property type="entry name" value="Calcium ATPase, transduction domain A"/>
    <property type="match status" value="1"/>
</dbReference>
<comment type="subcellular location">
    <subcellularLocation>
        <location evidence="1">Membrane</location>
        <topology evidence="1">Multi-pass membrane protein</topology>
    </subcellularLocation>
</comment>
<evidence type="ECO:0000256" key="6">
    <source>
        <dbReference type="ARBA" id="ARBA00022741"/>
    </source>
</evidence>
<keyword evidence="6" id="KW-0547">Nucleotide-binding</keyword>
<evidence type="ECO:0000256" key="8">
    <source>
        <dbReference type="ARBA" id="ARBA00022842"/>
    </source>
</evidence>
<feature type="transmembrane region" description="Helical" evidence="13">
    <location>
        <begin position="54"/>
        <end position="74"/>
    </location>
</feature>
<sequence>MHLMCTGLRNEKLINDRKILYGECNLNIKKIMNPFFIFQIFAMIVWSLDNYIEYTISILFITSISIILELKNTIKNQKKIKNMLNYTCPINVYRYNTSYIISSSELVPGDIYEIKNNMTIPCDTIILSGSVTMSEHMLTGESVPIHKERLPFEGNAIINKNNKYDSNDEKDDYLRIYNNHASINMINRNHLIEETLGKKDREYKSNTHDLCSMNKLCYINNTYDDVHMKNNKMDYNNNNNNKKKKKINNLNFVKGTYINSNDLLYDDKIGVNIFEDDVEAISQKNKIIYSNEDINKYMLYGGTYVLSLYNINKIKYNNKEENRILGLVIKTGFITTKGKIVNNILYHKKKELNLINDSYKFLIILIIYALFSVFILLYITLSNNEYTNHIIIKCLDIITDAIPPALPTTLTVGISIAISRLKKKFSISCLCPHKINIAGQINTMVFDKTGTLTENNLQFIGIITQNKKNKNMLSDFIHIKEMNTESYIHSKDDNMIHNKNSIISEYYIKDNMKNLHTSSKKKSITKERSNFLVQTIKSCLLKDHYIKEKKKEYYTNNTYCNDLHINDSTCSSYLLNSETKDAYCETWT</sequence>
<evidence type="ECO:0000313" key="16">
    <source>
        <dbReference type="Proteomes" id="UP000019114"/>
    </source>
</evidence>
<dbReference type="GO" id="GO:0046872">
    <property type="term" value="F:metal ion binding"/>
    <property type="evidence" value="ECO:0007669"/>
    <property type="project" value="UniProtKB-KW"/>
</dbReference>
<dbReference type="GO" id="GO:0140358">
    <property type="term" value="F:P-type transmembrane transporter activity"/>
    <property type="evidence" value="ECO:0007669"/>
    <property type="project" value="InterPro"/>
</dbReference>
<evidence type="ECO:0000256" key="12">
    <source>
        <dbReference type="ARBA" id="ARBA00049360"/>
    </source>
</evidence>
<reference evidence="15 16" key="1">
    <citation type="submission" date="2013-02" db="EMBL/GenBank/DDBJ databases">
        <title>The Genome Annotation of Plasmodium falciparum NF135/5.C10.</title>
        <authorList>
            <consortium name="The Broad Institute Genome Sequencing Platform"/>
            <consortium name="The Broad Institute Genome Sequencing Center for Infectious Disease"/>
            <person name="Neafsey D."/>
            <person name="Hoffman S."/>
            <person name="Volkman S."/>
            <person name="Rosenthal P."/>
            <person name="Walker B."/>
            <person name="Young S.K."/>
            <person name="Zeng Q."/>
            <person name="Gargeya S."/>
            <person name="Fitzgerald M."/>
            <person name="Haas B."/>
            <person name="Abouelleil A."/>
            <person name="Allen A.W."/>
            <person name="Alvarado L."/>
            <person name="Arachchi H.M."/>
            <person name="Berlin A.M."/>
            <person name="Chapman S.B."/>
            <person name="Gainer-Dewar J."/>
            <person name="Goldberg J."/>
            <person name="Griggs A."/>
            <person name="Gujja S."/>
            <person name="Hansen M."/>
            <person name="Howarth C."/>
            <person name="Imamovic A."/>
            <person name="Ireland A."/>
            <person name="Larimer J."/>
            <person name="McCowan C."/>
            <person name="Murphy C."/>
            <person name="Pearson M."/>
            <person name="Poon T.W."/>
            <person name="Priest M."/>
            <person name="Roberts A."/>
            <person name="Saif S."/>
            <person name="Shea T."/>
            <person name="Sisk P."/>
            <person name="Sykes S."/>
            <person name="Wortman J."/>
            <person name="Nusbaum C."/>
            <person name="Birren B."/>
        </authorList>
    </citation>
    <scope>NUCLEOTIDE SEQUENCE [LARGE SCALE GENOMIC DNA]</scope>
    <source>
        <strain evidence="15 16">NF135/5.C10</strain>
    </source>
</reference>
<dbReference type="Gene3D" id="2.70.150.10">
    <property type="entry name" value="Calcium-transporting ATPase, cytoplasmic transduction domain A"/>
    <property type="match status" value="2"/>
</dbReference>
<dbReference type="InterPro" id="IPR059000">
    <property type="entry name" value="ATPase_P-type_domA"/>
</dbReference>
<keyword evidence="11 13" id="KW-0472">Membrane</keyword>
<dbReference type="InterPro" id="IPR018303">
    <property type="entry name" value="ATPase_P-typ_P_site"/>
</dbReference>
<dbReference type="GO" id="GO:0005524">
    <property type="term" value="F:ATP binding"/>
    <property type="evidence" value="ECO:0007669"/>
    <property type="project" value="UniProtKB-KW"/>
</dbReference>
<reference evidence="15 16" key="2">
    <citation type="submission" date="2013-02" db="EMBL/GenBank/DDBJ databases">
        <title>The Genome Sequence of Plasmodium falciparum NF135/5.C10.</title>
        <authorList>
            <consortium name="The Broad Institute Genome Sequencing Platform"/>
            <consortium name="The Broad Institute Genome Sequencing Center for Infectious Disease"/>
            <person name="Neafsey D."/>
            <person name="Cheeseman I."/>
            <person name="Volkman S."/>
            <person name="Adams J."/>
            <person name="Walker B."/>
            <person name="Young S.K."/>
            <person name="Zeng Q."/>
            <person name="Gargeya S."/>
            <person name="Fitzgerald M."/>
            <person name="Haas B."/>
            <person name="Abouelleil A."/>
            <person name="Alvarado L."/>
            <person name="Arachchi H.M."/>
            <person name="Berlin A.M."/>
            <person name="Chapman S.B."/>
            <person name="Dewar J."/>
            <person name="Goldberg J."/>
            <person name="Griggs A."/>
            <person name="Gujja S."/>
            <person name="Hansen M."/>
            <person name="Howarth C."/>
            <person name="Imamovic A."/>
            <person name="Larimer J."/>
            <person name="McCowan C."/>
            <person name="Murphy C."/>
            <person name="Neiman D."/>
            <person name="Pearson M."/>
            <person name="Priest M."/>
            <person name="Roberts A."/>
            <person name="Saif S."/>
            <person name="Shea T."/>
            <person name="Sisk P."/>
            <person name="Sykes S."/>
            <person name="Wortman J."/>
            <person name="Nusbaum C."/>
            <person name="Birren B."/>
        </authorList>
    </citation>
    <scope>NUCLEOTIDE SEQUENCE [LARGE SCALE GENOMIC DNA]</scope>
    <source>
        <strain evidence="15 16">NF135/5.C10</strain>
    </source>
</reference>
<dbReference type="InterPro" id="IPR008250">
    <property type="entry name" value="ATPase_P-typ_transduc_dom_A_sf"/>
</dbReference>
<organism evidence="15 16">
    <name type="scientific">Plasmodium falciparum NF135/5.C10</name>
    <dbReference type="NCBI Taxonomy" id="1036726"/>
    <lineage>
        <taxon>Eukaryota</taxon>
        <taxon>Sar</taxon>
        <taxon>Alveolata</taxon>
        <taxon>Apicomplexa</taxon>
        <taxon>Aconoidasida</taxon>
        <taxon>Haemosporida</taxon>
        <taxon>Plasmodiidae</taxon>
        <taxon>Plasmodium</taxon>
        <taxon>Plasmodium (Laverania)</taxon>
    </lineage>
</organism>
<dbReference type="PANTHER" id="PTHR45630:SF8">
    <property type="entry name" value="CATION-TRANSPORTING ATPASE"/>
    <property type="match status" value="1"/>
</dbReference>
<keyword evidence="10 13" id="KW-1133">Transmembrane helix</keyword>
<keyword evidence="4 13" id="KW-0812">Transmembrane</keyword>
<evidence type="ECO:0000256" key="11">
    <source>
        <dbReference type="ARBA" id="ARBA00023136"/>
    </source>
</evidence>
<dbReference type="PANTHER" id="PTHR45630">
    <property type="entry name" value="CATION-TRANSPORTING ATPASE-RELATED"/>
    <property type="match status" value="1"/>
</dbReference>
<dbReference type="NCBIfam" id="TIGR01494">
    <property type="entry name" value="ATPase_P-type"/>
    <property type="match status" value="1"/>
</dbReference>
<evidence type="ECO:0000259" key="14">
    <source>
        <dbReference type="Pfam" id="PF00122"/>
    </source>
</evidence>
<keyword evidence="7" id="KW-0067">ATP-binding</keyword>
<dbReference type="EMBL" id="KI926026">
    <property type="protein sequence ID" value="ETW44591.1"/>
    <property type="molecule type" value="Genomic_DNA"/>
</dbReference>
<dbReference type="Pfam" id="PF00122">
    <property type="entry name" value="E1-E2_ATPase"/>
    <property type="match status" value="1"/>
</dbReference>
<dbReference type="Gene3D" id="3.40.1110.10">
    <property type="entry name" value="Calcium-transporting ATPase, cytoplasmic domain N"/>
    <property type="match status" value="1"/>
</dbReference>
<keyword evidence="9" id="KW-1278">Translocase</keyword>
<dbReference type="Gene3D" id="3.40.50.1000">
    <property type="entry name" value="HAD superfamily/HAD-like"/>
    <property type="match status" value="1"/>
</dbReference>
<evidence type="ECO:0000256" key="7">
    <source>
        <dbReference type="ARBA" id="ARBA00022840"/>
    </source>
</evidence>
<keyword evidence="5" id="KW-0479">Metal-binding</keyword>
<dbReference type="GO" id="GO:0016020">
    <property type="term" value="C:membrane"/>
    <property type="evidence" value="ECO:0007669"/>
    <property type="project" value="UniProtKB-SubCell"/>
</dbReference>
<evidence type="ECO:0000256" key="1">
    <source>
        <dbReference type="ARBA" id="ARBA00004141"/>
    </source>
</evidence>
<feature type="transmembrane region" description="Helical" evidence="13">
    <location>
        <begin position="31"/>
        <end position="48"/>
    </location>
</feature>
<accession>W4ILP8</accession>
<dbReference type="GO" id="GO:0016887">
    <property type="term" value="F:ATP hydrolysis activity"/>
    <property type="evidence" value="ECO:0007669"/>
    <property type="project" value="InterPro"/>
</dbReference>
<dbReference type="SUPFAM" id="SSF81665">
    <property type="entry name" value="Calcium ATPase, transmembrane domain M"/>
    <property type="match status" value="1"/>
</dbReference>
<evidence type="ECO:0000256" key="2">
    <source>
        <dbReference type="ARBA" id="ARBA00006000"/>
    </source>
</evidence>
<dbReference type="InterPro" id="IPR001757">
    <property type="entry name" value="P_typ_ATPase"/>
</dbReference>
<evidence type="ECO:0000256" key="5">
    <source>
        <dbReference type="ARBA" id="ARBA00022723"/>
    </source>
</evidence>
<gene>
    <name evidence="15" type="ORF">PFNF135_01160</name>
</gene>
<evidence type="ECO:0000256" key="13">
    <source>
        <dbReference type="SAM" id="Phobius"/>
    </source>
</evidence>
<comment type="similarity">
    <text evidence="2">Belongs to the cation transport ATPase (P-type) (TC 3.A.3) family. Type V subfamily.</text>
</comment>
<feature type="domain" description="P-type ATPase A" evidence="14">
    <location>
        <begin position="92"/>
        <end position="149"/>
    </location>
</feature>
<proteinExistence type="inferred from homology"/>
<dbReference type="InterPro" id="IPR023299">
    <property type="entry name" value="ATPase_P-typ_cyto_dom_N"/>
</dbReference>
<feature type="transmembrane region" description="Helical" evidence="13">
    <location>
        <begin position="359"/>
        <end position="381"/>
    </location>
</feature>
<evidence type="ECO:0000256" key="10">
    <source>
        <dbReference type="ARBA" id="ARBA00022989"/>
    </source>
</evidence>
<name>W4ILP8_PLAFA</name>
<dbReference type="InterPro" id="IPR023214">
    <property type="entry name" value="HAD_sf"/>
</dbReference>
<keyword evidence="3" id="KW-0597">Phosphoprotein</keyword>
<dbReference type="InterPro" id="IPR023298">
    <property type="entry name" value="ATPase_P-typ_TM_dom_sf"/>
</dbReference>
<evidence type="ECO:0000256" key="4">
    <source>
        <dbReference type="ARBA" id="ARBA00022692"/>
    </source>
</evidence>
<keyword evidence="8" id="KW-0460">Magnesium</keyword>
<dbReference type="GO" id="GO:0019829">
    <property type="term" value="F:ATPase-coupled monoatomic cation transmembrane transporter activity"/>
    <property type="evidence" value="ECO:0007669"/>
    <property type="project" value="TreeGrafter"/>
</dbReference>
<evidence type="ECO:0000256" key="3">
    <source>
        <dbReference type="ARBA" id="ARBA00022553"/>
    </source>
</evidence>
<comment type="catalytic activity">
    <reaction evidence="12">
        <text>ATP + H2O = ADP + phosphate + H(+)</text>
        <dbReference type="Rhea" id="RHEA:13065"/>
        <dbReference type="ChEBI" id="CHEBI:15377"/>
        <dbReference type="ChEBI" id="CHEBI:15378"/>
        <dbReference type="ChEBI" id="CHEBI:30616"/>
        <dbReference type="ChEBI" id="CHEBI:43474"/>
        <dbReference type="ChEBI" id="CHEBI:456216"/>
    </reaction>
</comment>
<protein>
    <recommendedName>
        <fullName evidence="14">P-type ATPase A domain-containing protein</fullName>
    </recommendedName>
</protein>
<dbReference type="PROSITE" id="PS00154">
    <property type="entry name" value="ATPASE_E1_E2"/>
    <property type="match status" value="1"/>
</dbReference>